<evidence type="ECO:0000256" key="1">
    <source>
        <dbReference type="ARBA" id="ARBA00004571"/>
    </source>
</evidence>
<keyword evidence="7" id="KW-0406">Ion transport</keyword>
<comment type="caution">
    <text evidence="16">The sequence shown here is derived from an EMBL/GenBank/DDBJ whole genome shotgun (WGS) entry which is preliminary data.</text>
</comment>
<dbReference type="PANTHER" id="PTHR32552">
    <property type="entry name" value="FERRICHROME IRON RECEPTOR-RELATED"/>
    <property type="match status" value="1"/>
</dbReference>
<feature type="domain" description="TonB-dependent receptor plug" evidence="15">
    <location>
        <begin position="56"/>
        <end position="163"/>
    </location>
</feature>
<evidence type="ECO:0000256" key="13">
    <source>
        <dbReference type="SAM" id="SignalP"/>
    </source>
</evidence>
<keyword evidence="17" id="KW-1185">Reference proteome</keyword>
<proteinExistence type="inferred from homology"/>
<evidence type="ECO:0000256" key="3">
    <source>
        <dbReference type="ARBA" id="ARBA00022452"/>
    </source>
</evidence>
<dbReference type="Pfam" id="PF07715">
    <property type="entry name" value="Plug"/>
    <property type="match status" value="1"/>
</dbReference>
<name>A0A7W6EVA5_9SPHN</name>
<keyword evidence="10 11" id="KW-0998">Cell outer membrane</keyword>
<evidence type="ECO:0000256" key="4">
    <source>
        <dbReference type="ARBA" id="ARBA00022496"/>
    </source>
</evidence>
<dbReference type="CDD" id="cd01347">
    <property type="entry name" value="ligand_gated_channel"/>
    <property type="match status" value="1"/>
</dbReference>
<dbReference type="SUPFAM" id="SSF56935">
    <property type="entry name" value="Porins"/>
    <property type="match status" value="1"/>
</dbReference>
<dbReference type="Gene3D" id="2.40.170.20">
    <property type="entry name" value="TonB-dependent receptor, beta-barrel domain"/>
    <property type="match status" value="1"/>
</dbReference>
<evidence type="ECO:0000313" key="17">
    <source>
        <dbReference type="Proteomes" id="UP000562395"/>
    </source>
</evidence>
<evidence type="ECO:0000256" key="11">
    <source>
        <dbReference type="PROSITE-ProRule" id="PRU01360"/>
    </source>
</evidence>
<dbReference type="PROSITE" id="PS52016">
    <property type="entry name" value="TONB_DEPENDENT_REC_3"/>
    <property type="match status" value="1"/>
</dbReference>
<evidence type="ECO:0000256" key="2">
    <source>
        <dbReference type="ARBA" id="ARBA00022448"/>
    </source>
</evidence>
<dbReference type="AlphaFoldDB" id="A0A7W6EVA5"/>
<evidence type="ECO:0000256" key="10">
    <source>
        <dbReference type="ARBA" id="ARBA00023237"/>
    </source>
</evidence>
<sequence length="783" mass="85329">MSKHIRENLVAGSALIAFVTAMPAFAQDTAKSQSAAEADQSGEIVVTATRKNEVLSKVPISVSAFSTETLDKRGVRDFADVIRQTPGIVFEQTNTTTNIAIRGINSSVGASTTGIYIDDTPIQVRALGYSGGNVYPVIFDLERIEVLRGPQGTLFGAGSQGGTIRFLTPQPDATKTSGRVRSEVATTENGGMSYELGGAIGVPLVPDTLAVRASAYYRRDGGWVDRVRFEDKQVIDKDANRIDSFVGRVAVGWTPTPDLTITPSVVYQRIKNNDSPESWDNIQRDPASPNAAFSDYENGVFLNGNRVRENGNDRFVLPSLNIKYALGGADLIAIGSYFDRRQTFRADYTLFDQSLFTGITLPLIPNQAAFSDFVNTQKNWTGELRLQSTATDSPITWVVGGFFQDAKQVSIQTVDDRFFYQYAPFLVGVLPPLVDGRLIYDQATSSKDRQYAVFGQVGFKPVDRLTLTLGLRYGRTEFSINSFAQGPVVGPPVTDIGGQKESPFTPKFGIDFQIDPRTLVYASVAKGFRPGGYNPQVGLPCGGELGSIGYPNGRPTLYNSDSVWSYELGVKTRMAGGRVGVQGSVYQIDWTDIQQAVALNSCGFQFTGNLGKARSRGFDLQFDAKVTDQFSVQAEIGYTNAKFLQTFAGGPSAVVPLVTAGNHVLSPPWTISLHGQYDIPLGEHTGYIRSDYDYRSEQTDLTPGIDPRNGGADRTLTNPPALNQWSARAGYRFNGVDVSVFVNNILDSSVWQGRRSRDNGAATIYRSHVIRPRTFGLTAGYTF</sequence>
<keyword evidence="6" id="KW-0408">Iron</keyword>
<keyword evidence="4" id="KW-0410">Iron transport</keyword>
<dbReference type="GO" id="GO:0006826">
    <property type="term" value="P:iron ion transport"/>
    <property type="evidence" value="ECO:0007669"/>
    <property type="project" value="UniProtKB-KW"/>
</dbReference>
<evidence type="ECO:0000259" key="14">
    <source>
        <dbReference type="Pfam" id="PF00593"/>
    </source>
</evidence>
<evidence type="ECO:0000256" key="6">
    <source>
        <dbReference type="ARBA" id="ARBA00023004"/>
    </source>
</evidence>
<reference evidence="16 17" key="1">
    <citation type="submission" date="2020-08" db="EMBL/GenBank/DDBJ databases">
        <title>Genomic Encyclopedia of Type Strains, Phase IV (KMG-IV): sequencing the most valuable type-strain genomes for metagenomic binning, comparative biology and taxonomic classification.</title>
        <authorList>
            <person name="Goeker M."/>
        </authorList>
    </citation>
    <scope>NUCLEOTIDE SEQUENCE [LARGE SCALE GENOMIC DNA]</scope>
    <source>
        <strain evidence="16 17">DSM 14552</strain>
    </source>
</reference>
<keyword evidence="16" id="KW-0675">Receptor</keyword>
<dbReference type="InterPro" id="IPR039426">
    <property type="entry name" value="TonB-dep_rcpt-like"/>
</dbReference>
<feature type="signal peptide" evidence="13">
    <location>
        <begin position="1"/>
        <end position="26"/>
    </location>
</feature>
<dbReference type="EMBL" id="JACICY010000001">
    <property type="protein sequence ID" value="MBB3859564.1"/>
    <property type="molecule type" value="Genomic_DNA"/>
</dbReference>
<accession>A0A7W6EVA5</accession>
<evidence type="ECO:0000256" key="5">
    <source>
        <dbReference type="ARBA" id="ARBA00022692"/>
    </source>
</evidence>
<keyword evidence="8 12" id="KW-0798">TonB box</keyword>
<keyword evidence="9 11" id="KW-0472">Membrane</keyword>
<evidence type="ECO:0000259" key="15">
    <source>
        <dbReference type="Pfam" id="PF07715"/>
    </source>
</evidence>
<evidence type="ECO:0000256" key="12">
    <source>
        <dbReference type="RuleBase" id="RU003357"/>
    </source>
</evidence>
<evidence type="ECO:0000256" key="7">
    <source>
        <dbReference type="ARBA" id="ARBA00023065"/>
    </source>
</evidence>
<protein>
    <submittedName>
        <fullName evidence="16">Outer membrane receptor protein involved in Fe transport</fullName>
    </submittedName>
</protein>
<evidence type="ECO:0000256" key="8">
    <source>
        <dbReference type="ARBA" id="ARBA00023077"/>
    </source>
</evidence>
<keyword evidence="3 11" id="KW-1134">Transmembrane beta strand</keyword>
<evidence type="ECO:0000256" key="9">
    <source>
        <dbReference type="ARBA" id="ARBA00023136"/>
    </source>
</evidence>
<dbReference type="InterPro" id="IPR000531">
    <property type="entry name" value="Beta-barrel_TonB"/>
</dbReference>
<dbReference type="InterPro" id="IPR036942">
    <property type="entry name" value="Beta-barrel_TonB_sf"/>
</dbReference>
<dbReference type="PANTHER" id="PTHR32552:SF81">
    <property type="entry name" value="TONB-DEPENDENT OUTER MEMBRANE RECEPTOR"/>
    <property type="match status" value="1"/>
</dbReference>
<organism evidence="16 17">
    <name type="scientific">Novosphingobium hassiacum</name>
    <dbReference type="NCBI Taxonomy" id="173676"/>
    <lineage>
        <taxon>Bacteria</taxon>
        <taxon>Pseudomonadati</taxon>
        <taxon>Pseudomonadota</taxon>
        <taxon>Alphaproteobacteria</taxon>
        <taxon>Sphingomonadales</taxon>
        <taxon>Sphingomonadaceae</taxon>
        <taxon>Novosphingobium</taxon>
    </lineage>
</organism>
<evidence type="ECO:0000313" key="16">
    <source>
        <dbReference type="EMBL" id="MBB3859564.1"/>
    </source>
</evidence>
<dbReference type="RefSeq" id="WP_246385423.1">
    <property type="nucleotide sequence ID" value="NZ_JACICY010000001.1"/>
</dbReference>
<feature type="domain" description="TonB-dependent receptor-like beta-barrel" evidence="14">
    <location>
        <begin position="279"/>
        <end position="745"/>
    </location>
</feature>
<keyword evidence="13" id="KW-0732">Signal</keyword>
<comment type="similarity">
    <text evidence="11 12">Belongs to the TonB-dependent receptor family.</text>
</comment>
<keyword evidence="2 11" id="KW-0813">Transport</keyword>
<dbReference type="InterPro" id="IPR012910">
    <property type="entry name" value="Plug_dom"/>
</dbReference>
<keyword evidence="5 11" id="KW-0812">Transmembrane</keyword>
<gene>
    <name evidence="16" type="ORF">GGQ88_000804</name>
</gene>
<dbReference type="Pfam" id="PF00593">
    <property type="entry name" value="TonB_dep_Rec_b-barrel"/>
    <property type="match status" value="1"/>
</dbReference>
<dbReference type="Proteomes" id="UP000562395">
    <property type="component" value="Unassembled WGS sequence"/>
</dbReference>
<comment type="subcellular location">
    <subcellularLocation>
        <location evidence="1 11">Cell outer membrane</location>
        <topology evidence="1 11">Multi-pass membrane protein</topology>
    </subcellularLocation>
</comment>
<dbReference type="GO" id="GO:0009279">
    <property type="term" value="C:cell outer membrane"/>
    <property type="evidence" value="ECO:0007669"/>
    <property type="project" value="UniProtKB-SubCell"/>
</dbReference>
<feature type="chain" id="PRO_5031327885" evidence="13">
    <location>
        <begin position="27"/>
        <end position="783"/>
    </location>
</feature>